<dbReference type="PROSITE" id="PS50893">
    <property type="entry name" value="ABC_TRANSPORTER_2"/>
    <property type="match status" value="1"/>
</dbReference>
<feature type="transmembrane region" description="Helical" evidence="7">
    <location>
        <begin position="130"/>
        <end position="158"/>
    </location>
</feature>
<evidence type="ECO:0000256" key="5">
    <source>
        <dbReference type="ARBA" id="ARBA00022989"/>
    </source>
</evidence>
<feature type="domain" description="ABC transmembrane type-1" evidence="9">
    <location>
        <begin position="13"/>
        <end position="288"/>
    </location>
</feature>
<dbReference type="Gene3D" id="3.40.50.300">
    <property type="entry name" value="P-loop containing nucleotide triphosphate hydrolases"/>
    <property type="match status" value="1"/>
</dbReference>
<evidence type="ECO:0008006" key="12">
    <source>
        <dbReference type="Google" id="ProtNLM"/>
    </source>
</evidence>
<protein>
    <recommendedName>
        <fullName evidence="12">ABC transporter domain-containing protein</fullName>
    </recommendedName>
</protein>
<dbReference type="HOGENOM" id="CLU_000604_62_4_11"/>
<dbReference type="InterPro" id="IPR011527">
    <property type="entry name" value="ABC1_TM_dom"/>
</dbReference>
<dbReference type="InterPro" id="IPR039421">
    <property type="entry name" value="Type_1_exporter"/>
</dbReference>
<dbReference type="AlphaFoldDB" id="W5IGZ7"/>
<comment type="caution">
    <text evidence="10">The sequence shown here is derived from an EMBL/GenBank/DDBJ whole genome shotgun (WGS) entry which is preliminary data.</text>
</comment>
<dbReference type="GO" id="GO:0016887">
    <property type="term" value="F:ATP hydrolysis activity"/>
    <property type="evidence" value="ECO:0007669"/>
    <property type="project" value="InterPro"/>
</dbReference>
<keyword evidence="3" id="KW-0547">Nucleotide-binding</keyword>
<dbReference type="EMBL" id="ADCX01000012">
    <property type="protein sequence ID" value="EFG26225.1"/>
    <property type="molecule type" value="Genomic_DNA"/>
</dbReference>
<dbReference type="InterPro" id="IPR036640">
    <property type="entry name" value="ABC1_TM_sf"/>
</dbReference>
<dbReference type="GO" id="GO:0005524">
    <property type="term" value="F:ATP binding"/>
    <property type="evidence" value="ECO:0007669"/>
    <property type="project" value="UniProtKB-KW"/>
</dbReference>
<keyword evidence="5 7" id="KW-1133">Transmembrane helix</keyword>
<dbReference type="Pfam" id="PF00664">
    <property type="entry name" value="ABC_membrane"/>
    <property type="match status" value="1"/>
</dbReference>
<evidence type="ECO:0000256" key="4">
    <source>
        <dbReference type="ARBA" id="ARBA00022840"/>
    </source>
</evidence>
<keyword evidence="4" id="KW-0067">ATP-binding</keyword>
<name>W5IGZ7_SCAIO</name>
<dbReference type="SUPFAM" id="SSF52540">
    <property type="entry name" value="P-loop containing nucleoside triphosphate hydrolases"/>
    <property type="match status" value="1"/>
</dbReference>
<dbReference type="InterPro" id="IPR027417">
    <property type="entry name" value="P-loop_NTPase"/>
</dbReference>
<keyword evidence="2 7" id="KW-0812">Transmembrane</keyword>
<keyword evidence="11" id="KW-1185">Reference proteome</keyword>
<dbReference type="GO" id="GO:0005886">
    <property type="term" value="C:plasma membrane"/>
    <property type="evidence" value="ECO:0007669"/>
    <property type="project" value="UniProtKB-SubCell"/>
</dbReference>
<dbReference type="eggNOG" id="COG1132">
    <property type="taxonomic scope" value="Bacteria"/>
</dbReference>
<dbReference type="InterPro" id="IPR003439">
    <property type="entry name" value="ABC_transporter-like_ATP-bd"/>
</dbReference>
<evidence type="ECO:0000313" key="11">
    <source>
        <dbReference type="Proteomes" id="UP000005777"/>
    </source>
</evidence>
<dbReference type="RefSeq" id="WP_006293698.1">
    <property type="nucleotide sequence ID" value="NZ_GG770226.1"/>
</dbReference>
<organism evidence="10 11">
    <name type="scientific">Scardovia inopinata F0304</name>
    <dbReference type="NCBI Taxonomy" id="641146"/>
    <lineage>
        <taxon>Bacteria</taxon>
        <taxon>Bacillati</taxon>
        <taxon>Actinomycetota</taxon>
        <taxon>Actinomycetes</taxon>
        <taxon>Bifidobacteriales</taxon>
        <taxon>Bifidobacteriaceae</taxon>
        <taxon>Scardovia</taxon>
    </lineage>
</organism>
<evidence type="ECO:0000256" key="7">
    <source>
        <dbReference type="SAM" id="Phobius"/>
    </source>
</evidence>
<dbReference type="InterPro" id="IPR003593">
    <property type="entry name" value="AAA+_ATPase"/>
</dbReference>
<dbReference type="Gene3D" id="1.20.1560.10">
    <property type="entry name" value="ABC transporter type 1, transmembrane domain"/>
    <property type="match status" value="1"/>
</dbReference>
<dbReference type="SUPFAM" id="SSF90123">
    <property type="entry name" value="ABC transporter transmembrane region"/>
    <property type="match status" value="1"/>
</dbReference>
<gene>
    <name evidence="10" type="ORF">HMPREF9020_01306</name>
</gene>
<dbReference type="Proteomes" id="UP000005777">
    <property type="component" value="Unassembled WGS sequence"/>
</dbReference>
<dbReference type="SMART" id="SM00382">
    <property type="entry name" value="AAA"/>
    <property type="match status" value="1"/>
</dbReference>
<dbReference type="GO" id="GO:0034040">
    <property type="term" value="F:ATPase-coupled lipid transmembrane transporter activity"/>
    <property type="evidence" value="ECO:0007669"/>
    <property type="project" value="TreeGrafter"/>
</dbReference>
<dbReference type="CDD" id="cd03228">
    <property type="entry name" value="ABCC_MRP_Like"/>
    <property type="match status" value="1"/>
</dbReference>
<dbReference type="PROSITE" id="PS50929">
    <property type="entry name" value="ABC_TM1F"/>
    <property type="match status" value="1"/>
</dbReference>
<dbReference type="PANTHER" id="PTHR24221">
    <property type="entry name" value="ATP-BINDING CASSETTE SUB-FAMILY B"/>
    <property type="match status" value="1"/>
</dbReference>
<feature type="domain" description="ABC transporter" evidence="8">
    <location>
        <begin position="340"/>
        <end position="549"/>
    </location>
</feature>
<evidence type="ECO:0000259" key="9">
    <source>
        <dbReference type="PROSITE" id="PS50929"/>
    </source>
</evidence>
<dbReference type="Pfam" id="PF00005">
    <property type="entry name" value="ABC_tran"/>
    <property type="match status" value="1"/>
</dbReference>
<proteinExistence type="predicted"/>
<evidence type="ECO:0000256" key="6">
    <source>
        <dbReference type="ARBA" id="ARBA00023136"/>
    </source>
</evidence>
<feature type="transmembrane region" description="Helical" evidence="7">
    <location>
        <begin position="44"/>
        <end position="67"/>
    </location>
</feature>
<evidence type="ECO:0000256" key="3">
    <source>
        <dbReference type="ARBA" id="ARBA00022741"/>
    </source>
</evidence>
<feature type="transmembrane region" description="Helical" evidence="7">
    <location>
        <begin position="12"/>
        <end position="32"/>
    </location>
</feature>
<accession>W5IGZ7</accession>
<keyword evidence="6 7" id="KW-0472">Membrane</keyword>
<evidence type="ECO:0000313" key="10">
    <source>
        <dbReference type="EMBL" id="EFG26225.1"/>
    </source>
</evidence>
<dbReference type="PANTHER" id="PTHR24221:SF654">
    <property type="entry name" value="ATP-BINDING CASSETTE SUB-FAMILY B MEMBER 6"/>
    <property type="match status" value="1"/>
</dbReference>
<comment type="subcellular location">
    <subcellularLocation>
        <location evidence="1">Cell membrane</location>
        <topology evidence="1">Multi-pass membrane protein</topology>
    </subcellularLocation>
</comment>
<dbReference type="GO" id="GO:0140359">
    <property type="term" value="F:ABC-type transporter activity"/>
    <property type="evidence" value="ECO:0007669"/>
    <property type="project" value="InterPro"/>
</dbReference>
<sequence length="549" mass="60402">MALRYASPWKIGLYLLLSLAESLQVVFVAFIFQQFIDFAQKPRGSLLTLTGFAVLGLLIFGGIGIAYQYCKADIIATVNIRIKDISADYLVRSQHNDLGLNVSFMTNDLKQIEINRVTSELDIIFNAIQFLAAIISAFLGSVVLSLIFLVLSLVPGVLQNIFGPRIEKESSAWESENRKYTETVTDTVSGAAIARLYDTEFALISRLGQAARLMEQALKRTNCMKETASEVTKAVAYVCSMIIPFGVGIYFVTQGNITLGTFMMIAQLANTFINPVVSIFSQINDIRSSAPMWNKLTQVVSASKSFQLQRKLTKTDKAGKGRKNTSLDGSQKEPAAFSSLALTDGGIQLGGKQILQHVNLTVTAGEKILLEAPSGWGKSTLLNVLIGNYALNQGSYTIDGVTMNGQWQAAHRFFSFIQQKPFIINDTILYNITLGRKLPEERLLSIARQAGLLDLVQDKGWDYKVGINGCNLSGGQNQRIEIARALVEKRPILIADEATSALDPQLSQQIHETILTGFPGTVIEVAHKISDRERAMFTRVIELDKAEQA</sequence>
<evidence type="ECO:0000256" key="2">
    <source>
        <dbReference type="ARBA" id="ARBA00022692"/>
    </source>
</evidence>
<reference evidence="10 11" key="1">
    <citation type="submission" date="2012-01" db="EMBL/GenBank/DDBJ databases">
        <title>The Genome Sequence of Scardovia inopinata F0304.</title>
        <authorList>
            <consortium name="The Broad Institute Genome Sequencing Platform"/>
            <person name="Ward D."/>
            <person name="Earl A."/>
            <person name="Feldgarden M."/>
            <person name="Gevers D."/>
            <person name="Young S."/>
            <person name="Zeng Q."/>
            <person name="Koehrsen M."/>
            <person name="Alvarado L."/>
            <person name="Berlin A.M."/>
            <person name="Borenstein D."/>
            <person name="Chapman S.B."/>
            <person name="Chen Z."/>
            <person name="Engels R."/>
            <person name="Freedman E."/>
            <person name="Gellesch M."/>
            <person name="Goldberg J."/>
            <person name="Griggs A."/>
            <person name="Gujja S."/>
            <person name="Heilman E.R."/>
            <person name="Heiman D.I."/>
            <person name="Hepburn T.A."/>
            <person name="Howarth C."/>
            <person name="Jen D."/>
            <person name="Larson L."/>
            <person name="Mehta T."/>
            <person name="Park D."/>
            <person name="Pearson M."/>
            <person name="Richards J."/>
            <person name="Roberts A."/>
            <person name="Saif S."/>
            <person name="Shea T.D."/>
            <person name="Shenoy N."/>
            <person name="Sisk P."/>
            <person name="Stolte C."/>
            <person name="Sykes S.N."/>
            <person name="Walk T."/>
            <person name="White J."/>
            <person name="Yandava C."/>
            <person name="Izard J."/>
            <person name="Baranova O.V."/>
            <person name="Blanton J.M."/>
            <person name="Tanner A.C."/>
            <person name="Dewhirst F."/>
            <person name="Haas B."/>
            <person name="Nusbaum C."/>
            <person name="Birren B."/>
        </authorList>
    </citation>
    <scope>NUCLEOTIDE SEQUENCE [LARGE SCALE GENOMIC DNA]</scope>
    <source>
        <strain evidence="10 11">F0304</strain>
    </source>
</reference>
<evidence type="ECO:0000256" key="1">
    <source>
        <dbReference type="ARBA" id="ARBA00004651"/>
    </source>
</evidence>
<evidence type="ECO:0000259" key="8">
    <source>
        <dbReference type="PROSITE" id="PS50893"/>
    </source>
</evidence>